<dbReference type="Gene3D" id="1.25.10.10">
    <property type="entry name" value="Leucine-rich Repeat Variant"/>
    <property type="match status" value="2"/>
</dbReference>
<evidence type="ECO:0000259" key="3">
    <source>
        <dbReference type="Pfam" id="PF07814"/>
    </source>
</evidence>
<organism evidence="4 5">
    <name type="scientific">Cylindrobasidium torrendii FP15055 ss-10</name>
    <dbReference type="NCBI Taxonomy" id="1314674"/>
    <lineage>
        <taxon>Eukaryota</taxon>
        <taxon>Fungi</taxon>
        <taxon>Dikarya</taxon>
        <taxon>Basidiomycota</taxon>
        <taxon>Agaricomycotina</taxon>
        <taxon>Agaricomycetes</taxon>
        <taxon>Agaricomycetidae</taxon>
        <taxon>Agaricales</taxon>
        <taxon>Marasmiineae</taxon>
        <taxon>Physalacriaceae</taxon>
        <taxon>Cylindrobasidium</taxon>
    </lineage>
</organism>
<evidence type="ECO:0000256" key="1">
    <source>
        <dbReference type="ARBA" id="ARBA00006854"/>
    </source>
</evidence>
<protein>
    <recommendedName>
        <fullName evidence="3">Wings apart-like protein C-terminal domain-containing protein</fullName>
    </recommendedName>
</protein>
<dbReference type="Proteomes" id="UP000054007">
    <property type="component" value="Unassembled WGS sequence"/>
</dbReference>
<feature type="domain" description="Wings apart-like protein C-terminal" evidence="3">
    <location>
        <begin position="87"/>
        <end position="154"/>
    </location>
</feature>
<dbReference type="InterPro" id="IPR039874">
    <property type="entry name" value="WAPL"/>
</dbReference>
<dbReference type="AlphaFoldDB" id="A0A0D7AVJ6"/>
<dbReference type="PANTHER" id="PTHR22100">
    <property type="entry name" value="WINGS APART-LIKE PROTEIN HOMOLOG"/>
    <property type="match status" value="1"/>
</dbReference>
<keyword evidence="5" id="KW-1185">Reference proteome</keyword>
<dbReference type="OrthoDB" id="78088at2759"/>
<feature type="compositionally biased region" description="Basic residues" evidence="2">
    <location>
        <begin position="54"/>
        <end position="69"/>
    </location>
</feature>
<dbReference type="Pfam" id="PF07814">
    <property type="entry name" value="WAPL"/>
    <property type="match status" value="1"/>
</dbReference>
<dbReference type="InterPro" id="IPR022771">
    <property type="entry name" value="WAPL_C"/>
</dbReference>
<dbReference type="PANTHER" id="PTHR22100:SF13">
    <property type="entry name" value="WINGS APART-LIKE PROTEIN HOMOLOG"/>
    <property type="match status" value="1"/>
</dbReference>
<gene>
    <name evidence="4" type="ORF">CYLTODRAFT_459477</name>
</gene>
<dbReference type="STRING" id="1314674.A0A0D7AVJ6"/>
<evidence type="ECO:0000256" key="2">
    <source>
        <dbReference type="SAM" id="MobiDB-lite"/>
    </source>
</evidence>
<proteinExistence type="inferred from homology"/>
<reference evidence="4 5" key="1">
    <citation type="journal article" date="2015" name="Fungal Genet. Biol.">
        <title>Evolution of novel wood decay mechanisms in Agaricales revealed by the genome sequences of Fistulina hepatica and Cylindrobasidium torrendii.</title>
        <authorList>
            <person name="Floudas D."/>
            <person name="Held B.W."/>
            <person name="Riley R."/>
            <person name="Nagy L.G."/>
            <person name="Koehler G."/>
            <person name="Ransdell A.S."/>
            <person name="Younus H."/>
            <person name="Chow J."/>
            <person name="Chiniquy J."/>
            <person name="Lipzen A."/>
            <person name="Tritt A."/>
            <person name="Sun H."/>
            <person name="Haridas S."/>
            <person name="LaButti K."/>
            <person name="Ohm R.A."/>
            <person name="Kues U."/>
            <person name="Blanchette R.A."/>
            <person name="Grigoriev I.V."/>
            <person name="Minto R.E."/>
            <person name="Hibbett D.S."/>
        </authorList>
    </citation>
    <scope>NUCLEOTIDE SEQUENCE [LARGE SCALE GENOMIC DNA]</scope>
    <source>
        <strain evidence="4 5">FP15055 ss-10</strain>
    </source>
</reference>
<feature type="region of interest" description="Disordered" evidence="2">
    <location>
        <begin position="32"/>
        <end position="76"/>
    </location>
</feature>
<feature type="compositionally biased region" description="Polar residues" evidence="2">
    <location>
        <begin position="32"/>
        <end position="50"/>
    </location>
</feature>
<dbReference type="InterPro" id="IPR011989">
    <property type="entry name" value="ARM-like"/>
</dbReference>
<name>A0A0D7AVJ6_9AGAR</name>
<evidence type="ECO:0000313" key="4">
    <source>
        <dbReference type="EMBL" id="KIY61879.1"/>
    </source>
</evidence>
<accession>A0A0D7AVJ6</accession>
<evidence type="ECO:0000313" key="5">
    <source>
        <dbReference type="Proteomes" id="UP000054007"/>
    </source>
</evidence>
<dbReference type="EMBL" id="KN880856">
    <property type="protein sequence ID" value="KIY61879.1"/>
    <property type="molecule type" value="Genomic_DNA"/>
</dbReference>
<comment type="similarity">
    <text evidence="1">Belongs to the WAPL family.</text>
</comment>
<sequence>MSFTSKDILSLNLLPNAASLGFNVKDHSPTRIHSSSVISHGSAKESTGQSLGKVAKRTKGKPASKKRHGSSILLSSSSPVTGKIRCRPASELRRQGELRNAGHDLQYMLDGLSKKFSIGLRHDSAARLCNRLYNASFLQHLKTAGLLRQLYDAFLYPGVDEDDSLRSLVFSYFCCRLLSDQHVLLDFTSPSDRLHASALVRRLLAIGIKTSAGRNPGAAWGNEADEETLLAQVHSGMLDPKENAVTTTILISKSLVLLPTNLLDSDHFLLLLGLLRSFVSSANYQATSNFLRSLEAFLLGEWPLCADNDAWRALEEAKDEWLLDDLVACIIRCENVDGRVAQACAEAVFRVLVNFTQRSPSWCQLLHAHRVAISVVVRVLVRTDSTRYDRRTPLGQILHGSGLKLDTFCLCIGLLTNIIQQDTNVGGKMRHLHAGFPSDGSQLQCFCPAEDGSALDVLGTIYLRQKLVAAANKRPGDPQFLLGHLAVLLGLLMCRSHENAIVIMEGLEKRSVLIPRKKVAAGMIEDAKGLAAFYQTLRREPENARVDGVVEEVVAFLQQAF</sequence>